<evidence type="ECO:0000259" key="4">
    <source>
        <dbReference type="Pfam" id="PF08545"/>
    </source>
</evidence>
<dbReference type="RefSeq" id="WP_189647529.1">
    <property type="nucleotide sequence ID" value="NZ_BMRC01000005.1"/>
</dbReference>
<dbReference type="Gene3D" id="3.40.47.10">
    <property type="match status" value="2"/>
</dbReference>
<evidence type="ECO:0000256" key="2">
    <source>
        <dbReference type="ARBA" id="ARBA00023315"/>
    </source>
</evidence>
<organism evidence="5 6">
    <name type="scientific">Nonomuraea spiralis</name>
    <dbReference type="NCBI Taxonomy" id="46182"/>
    <lineage>
        <taxon>Bacteria</taxon>
        <taxon>Bacillati</taxon>
        <taxon>Actinomycetota</taxon>
        <taxon>Actinomycetes</taxon>
        <taxon>Streptosporangiales</taxon>
        <taxon>Streptosporangiaceae</taxon>
        <taxon>Nonomuraea</taxon>
    </lineage>
</organism>
<dbReference type="PANTHER" id="PTHR34069">
    <property type="entry name" value="3-OXOACYL-[ACYL-CARRIER-PROTEIN] SYNTHASE 3"/>
    <property type="match status" value="1"/>
</dbReference>
<evidence type="ECO:0000256" key="1">
    <source>
        <dbReference type="ARBA" id="ARBA00022679"/>
    </source>
</evidence>
<name>A0ABV5IV86_9ACTN</name>
<dbReference type="Proteomes" id="UP001589647">
    <property type="component" value="Unassembled WGS sequence"/>
</dbReference>
<comment type="caution">
    <text evidence="5">The sequence shown here is derived from an EMBL/GenBank/DDBJ whole genome shotgun (WGS) entry which is preliminary data.</text>
</comment>
<accession>A0ABV5IV86</accession>
<feature type="domain" description="Beta-ketoacyl-[acyl-carrier-protein] synthase III N-terminal" evidence="4">
    <location>
        <begin position="107"/>
        <end position="184"/>
    </location>
</feature>
<keyword evidence="2" id="KW-0012">Acyltransferase</keyword>
<dbReference type="SUPFAM" id="SSF53901">
    <property type="entry name" value="Thiolase-like"/>
    <property type="match status" value="1"/>
</dbReference>
<evidence type="ECO:0000259" key="3">
    <source>
        <dbReference type="Pfam" id="PF08541"/>
    </source>
</evidence>
<sequence>MSFGIVAFGQALGEPVPVSALMDGHPGDARTVRGWGYRAFHRAAPDVGLTDLAVRAGGEALDRAGVAPGELDLVVLAAADLAEYLYWDAAAAVQARLGAHRAEALLVNQACGGGVTAFDTVAGRFATHESHATALIIGANRVCEEYCDRLSVNTCVNGDGAAAALVRRGAGSCRWLVTETLTDGRYADFYRLDAGGSARPFTPAMAVPARIAAPADRLQEFFAGDIMAMFDFARTTLARNREVLERACARAGVTTGSIARIVHLHDNLPAFTDLAGELGVPIGRTNADLAMAHGHLGCADQIFGLGRLVETGELAPGDLVALTSVSSGMHWTCTLLRV</sequence>
<gene>
    <name evidence="5" type="ORF">ACFFV7_45325</name>
</gene>
<feature type="domain" description="Beta-ketoacyl-[acyl-carrier-protein] synthase III C-terminal" evidence="3">
    <location>
        <begin position="248"/>
        <end position="337"/>
    </location>
</feature>
<dbReference type="Pfam" id="PF08545">
    <property type="entry name" value="ACP_syn_III"/>
    <property type="match status" value="1"/>
</dbReference>
<keyword evidence="6" id="KW-1185">Reference proteome</keyword>
<keyword evidence="1" id="KW-0808">Transferase</keyword>
<protein>
    <submittedName>
        <fullName evidence="5">3-oxoacyl-ACP synthase III family protein</fullName>
    </submittedName>
</protein>
<dbReference type="InterPro" id="IPR013751">
    <property type="entry name" value="ACP_syn_III_N"/>
</dbReference>
<evidence type="ECO:0000313" key="5">
    <source>
        <dbReference type="EMBL" id="MFB9208470.1"/>
    </source>
</evidence>
<proteinExistence type="predicted"/>
<dbReference type="Pfam" id="PF08541">
    <property type="entry name" value="ACP_syn_III_C"/>
    <property type="match status" value="1"/>
</dbReference>
<dbReference type="PANTHER" id="PTHR34069:SF2">
    <property type="entry name" value="BETA-KETOACYL-[ACYL-CARRIER-PROTEIN] SYNTHASE III"/>
    <property type="match status" value="1"/>
</dbReference>
<reference evidence="5 6" key="1">
    <citation type="submission" date="2024-09" db="EMBL/GenBank/DDBJ databases">
        <authorList>
            <person name="Sun Q."/>
            <person name="Mori K."/>
        </authorList>
    </citation>
    <scope>NUCLEOTIDE SEQUENCE [LARGE SCALE GENOMIC DNA]</scope>
    <source>
        <strain evidence="5 6">CCM 3426</strain>
    </source>
</reference>
<dbReference type="EMBL" id="JBHMEI010000078">
    <property type="protein sequence ID" value="MFB9208470.1"/>
    <property type="molecule type" value="Genomic_DNA"/>
</dbReference>
<dbReference type="InterPro" id="IPR013747">
    <property type="entry name" value="ACP_syn_III_C"/>
</dbReference>
<dbReference type="InterPro" id="IPR016039">
    <property type="entry name" value="Thiolase-like"/>
</dbReference>
<evidence type="ECO:0000313" key="6">
    <source>
        <dbReference type="Proteomes" id="UP001589647"/>
    </source>
</evidence>